<keyword evidence="1" id="KW-0440">LIM domain</keyword>
<keyword evidence="1" id="KW-0862">Zinc</keyword>
<dbReference type="AlphaFoldDB" id="A0A6G0HLA5"/>
<dbReference type="EMBL" id="REGW02000022">
    <property type="protein sequence ID" value="KAE8279837.1"/>
    <property type="molecule type" value="Genomic_DNA"/>
</dbReference>
<gene>
    <name evidence="3" type="ORF">D5F01_LYC21968</name>
</gene>
<feature type="region of interest" description="Disordered" evidence="2">
    <location>
        <begin position="1"/>
        <end position="57"/>
    </location>
</feature>
<evidence type="ECO:0000256" key="1">
    <source>
        <dbReference type="ARBA" id="ARBA00023038"/>
    </source>
</evidence>
<dbReference type="SUPFAM" id="SSF57716">
    <property type="entry name" value="Glucocorticoid receptor-like (DNA-binding domain)"/>
    <property type="match status" value="1"/>
</dbReference>
<dbReference type="Proteomes" id="UP000424527">
    <property type="component" value="Unassembled WGS sequence"/>
</dbReference>
<feature type="compositionally biased region" description="Basic and acidic residues" evidence="2">
    <location>
        <begin position="34"/>
        <end position="57"/>
    </location>
</feature>
<comment type="caution">
    <text evidence="3">The sequence shown here is derived from an EMBL/GenBank/DDBJ whole genome shotgun (WGS) entry which is preliminary data.</text>
</comment>
<accession>A0A6G0HLA5</accession>
<dbReference type="PANTHER" id="PTHR24206">
    <property type="entry name" value="OS06G0237300 PROTEIN"/>
    <property type="match status" value="1"/>
</dbReference>
<feature type="compositionally biased region" description="Polar residues" evidence="2">
    <location>
        <begin position="1"/>
        <end position="24"/>
    </location>
</feature>
<name>A0A6G0HLA5_LARCR</name>
<evidence type="ECO:0000313" key="4">
    <source>
        <dbReference type="Proteomes" id="UP000424527"/>
    </source>
</evidence>
<proteinExistence type="predicted"/>
<keyword evidence="4" id="KW-1185">Reference proteome</keyword>
<evidence type="ECO:0000313" key="3">
    <source>
        <dbReference type="EMBL" id="KAE8279837.1"/>
    </source>
</evidence>
<keyword evidence="1" id="KW-0479">Metal-binding</keyword>
<dbReference type="Gene3D" id="2.10.110.10">
    <property type="entry name" value="Cysteine Rich Protein"/>
    <property type="match status" value="1"/>
</dbReference>
<organism evidence="3 4">
    <name type="scientific">Larimichthys crocea</name>
    <name type="common">Large yellow croaker</name>
    <name type="synonym">Pseudosciaena crocea</name>
    <dbReference type="NCBI Taxonomy" id="215358"/>
    <lineage>
        <taxon>Eukaryota</taxon>
        <taxon>Metazoa</taxon>
        <taxon>Chordata</taxon>
        <taxon>Craniata</taxon>
        <taxon>Vertebrata</taxon>
        <taxon>Euteleostomi</taxon>
        <taxon>Actinopterygii</taxon>
        <taxon>Neopterygii</taxon>
        <taxon>Teleostei</taxon>
        <taxon>Neoteleostei</taxon>
        <taxon>Acanthomorphata</taxon>
        <taxon>Eupercaria</taxon>
        <taxon>Sciaenidae</taxon>
        <taxon>Larimichthys</taxon>
    </lineage>
</organism>
<protein>
    <submittedName>
        <fullName evidence="3">Xin actin-binding repeat-containing protein 1 Cardiomyopathy-associated protein 1</fullName>
    </submittedName>
</protein>
<sequence length="166" mass="19557">MVEEPQQSRTGPSCNDPNTCGQTVDSKDKHKKEMKQESKVELREKKGRTETEDERRQRLSVHMDEIMRGNITAAMEIFDNLRKQEELKSILSRVEEIEQDTSEVDCNKKLSMYNYAPLYGELYCIFHYQQLFRRKGNYDEGFGHAQHKNRWLLRNTADMESSESEA</sequence>
<reference evidence="3 4" key="1">
    <citation type="submission" date="2019-07" db="EMBL/GenBank/DDBJ databases">
        <title>Chromosome genome assembly for large yellow croaker.</title>
        <authorList>
            <person name="Xiao S."/>
        </authorList>
    </citation>
    <scope>NUCLEOTIDE SEQUENCE [LARGE SCALE GENOMIC DNA]</scope>
    <source>
        <strain evidence="3">JMULYC20181020</strain>
        <tissue evidence="3">Muscle</tissue>
    </source>
</reference>
<evidence type="ECO:0000256" key="2">
    <source>
        <dbReference type="SAM" id="MobiDB-lite"/>
    </source>
</evidence>